<name>A0A7J5AYX0_9MICO</name>
<dbReference type="EMBL" id="WBJX01000005">
    <property type="protein sequence ID" value="KAB1636751.1"/>
    <property type="molecule type" value="Genomic_DNA"/>
</dbReference>
<proteinExistence type="inferred from homology"/>
<dbReference type="PANTHER" id="PTHR30289">
    <property type="entry name" value="UNCHARACTERIZED PROTEIN YBCL-RELATED"/>
    <property type="match status" value="1"/>
</dbReference>
<dbReference type="AlphaFoldDB" id="A0A7J5AYX0"/>
<dbReference type="Proteomes" id="UP000490386">
    <property type="component" value="Unassembled WGS sequence"/>
</dbReference>
<dbReference type="Pfam" id="PF01161">
    <property type="entry name" value="PBP"/>
    <property type="match status" value="1"/>
</dbReference>
<dbReference type="InterPro" id="IPR036610">
    <property type="entry name" value="PEBP-like_sf"/>
</dbReference>
<keyword evidence="3" id="KW-1185">Reference proteome</keyword>
<dbReference type="InterPro" id="IPR005247">
    <property type="entry name" value="YbhB_YbcL/LppC-like"/>
</dbReference>
<protein>
    <submittedName>
        <fullName evidence="2">YbhB/YbcL family Raf kinase inhibitor-like protein</fullName>
    </submittedName>
</protein>
<dbReference type="SUPFAM" id="SSF49777">
    <property type="entry name" value="PEBP-like"/>
    <property type="match status" value="1"/>
</dbReference>
<dbReference type="Gene3D" id="3.90.280.10">
    <property type="entry name" value="PEBP-like"/>
    <property type="match status" value="1"/>
</dbReference>
<comment type="similarity">
    <text evidence="1">Belongs to the UPF0098 family.</text>
</comment>
<dbReference type="NCBIfam" id="TIGR00481">
    <property type="entry name" value="YbhB/YbcL family Raf kinase inhibitor-like protein"/>
    <property type="match status" value="1"/>
</dbReference>
<evidence type="ECO:0000313" key="2">
    <source>
        <dbReference type="EMBL" id="KAB1636751.1"/>
    </source>
</evidence>
<dbReference type="CDD" id="cd00865">
    <property type="entry name" value="PEBP_bact_arch"/>
    <property type="match status" value="1"/>
</dbReference>
<organism evidence="2 3">
    <name type="scientific">Pseudoclavibacter terrae</name>
    <dbReference type="NCBI Taxonomy" id="1530195"/>
    <lineage>
        <taxon>Bacteria</taxon>
        <taxon>Bacillati</taxon>
        <taxon>Actinomycetota</taxon>
        <taxon>Actinomycetes</taxon>
        <taxon>Micrococcales</taxon>
        <taxon>Microbacteriaceae</taxon>
        <taxon>Pseudoclavibacter</taxon>
    </lineage>
</organism>
<comment type="caution">
    <text evidence="2">The sequence shown here is derived from an EMBL/GenBank/DDBJ whole genome shotgun (WGS) entry which is preliminary data.</text>
</comment>
<dbReference type="OrthoDB" id="9797506at2"/>
<dbReference type="RefSeq" id="WP_104311127.1">
    <property type="nucleotide sequence ID" value="NZ_CANKVH010000012.1"/>
</dbReference>
<sequence>MPLNIADLTISSPDFEAGSRLADTFSADGGNTAPRLEITGVPADAVELALIVHDPDAPMPLGFTHWIVYGLPAQDGPVDATADHARTAENTAGKSEYMGPQPPEGHGDHHYYFTVYALDHHVEGTPSREEFLDGYARAIIEQNRLVGVYSN</sequence>
<evidence type="ECO:0000313" key="3">
    <source>
        <dbReference type="Proteomes" id="UP000490386"/>
    </source>
</evidence>
<dbReference type="PANTHER" id="PTHR30289:SF1">
    <property type="entry name" value="PEBP (PHOSPHATIDYLETHANOLAMINE-BINDING PROTEIN) FAMILY PROTEIN"/>
    <property type="match status" value="1"/>
</dbReference>
<gene>
    <name evidence="2" type="ORF">F8O03_14345</name>
</gene>
<evidence type="ECO:0000256" key="1">
    <source>
        <dbReference type="ARBA" id="ARBA00007120"/>
    </source>
</evidence>
<reference evidence="2 3" key="1">
    <citation type="submission" date="2019-09" db="EMBL/GenBank/DDBJ databases">
        <title>Phylogeny of genus Pseudoclavibacter and closely related genus.</title>
        <authorList>
            <person name="Li Y."/>
        </authorList>
    </citation>
    <scope>NUCLEOTIDE SEQUENCE [LARGE SCALE GENOMIC DNA]</scope>
    <source>
        <strain evidence="2 3">THG-MD12</strain>
    </source>
</reference>
<accession>A0A7J5AYX0</accession>
<dbReference type="InterPro" id="IPR008914">
    <property type="entry name" value="PEBP"/>
</dbReference>